<gene>
    <name evidence="2" type="ORF">SCLTRI_LOCUS8593</name>
</gene>
<evidence type="ECO:0000313" key="3">
    <source>
        <dbReference type="Proteomes" id="UP000624404"/>
    </source>
</evidence>
<dbReference type="Pfam" id="PF00107">
    <property type="entry name" value="ADH_zinc_N"/>
    <property type="match status" value="1"/>
</dbReference>
<dbReference type="SUPFAM" id="SSF51735">
    <property type="entry name" value="NAD(P)-binding Rossmann-fold domains"/>
    <property type="match status" value="1"/>
</dbReference>
<dbReference type="InterPro" id="IPR013149">
    <property type="entry name" value="ADH-like_C"/>
</dbReference>
<dbReference type="Pfam" id="PF08240">
    <property type="entry name" value="ADH_N"/>
    <property type="match status" value="1"/>
</dbReference>
<evidence type="ECO:0000259" key="1">
    <source>
        <dbReference type="SMART" id="SM00829"/>
    </source>
</evidence>
<organism evidence="2 3">
    <name type="scientific">Sclerotinia trifoliorum</name>
    <dbReference type="NCBI Taxonomy" id="28548"/>
    <lineage>
        <taxon>Eukaryota</taxon>
        <taxon>Fungi</taxon>
        <taxon>Dikarya</taxon>
        <taxon>Ascomycota</taxon>
        <taxon>Pezizomycotina</taxon>
        <taxon>Leotiomycetes</taxon>
        <taxon>Helotiales</taxon>
        <taxon>Sclerotiniaceae</taxon>
        <taxon>Sclerotinia</taxon>
    </lineage>
</organism>
<protein>
    <submittedName>
        <fullName evidence="2">Ab8bad1f-3dd4-4da7-bef8-ba85ea02a2ae</fullName>
    </submittedName>
</protein>
<dbReference type="EMBL" id="CAJHIA010000032">
    <property type="protein sequence ID" value="CAD6448800.1"/>
    <property type="molecule type" value="Genomic_DNA"/>
</dbReference>
<dbReference type="PANTHER" id="PTHR45033:SF3">
    <property type="entry name" value="DEHYDROGENASE, PUTATIVE (AFU_ORTHOLOGUE AFUA_2G13270)-RELATED"/>
    <property type="match status" value="1"/>
</dbReference>
<keyword evidence="3" id="KW-1185">Reference proteome</keyword>
<evidence type="ECO:0000313" key="2">
    <source>
        <dbReference type="EMBL" id="CAD6448800.1"/>
    </source>
</evidence>
<proteinExistence type="predicted"/>
<dbReference type="OrthoDB" id="449487at2759"/>
<dbReference type="InterPro" id="IPR036291">
    <property type="entry name" value="NAD(P)-bd_dom_sf"/>
</dbReference>
<dbReference type="PANTHER" id="PTHR45033">
    <property type="match status" value="1"/>
</dbReference>
<comment type="caution">
    <text evidence="2">The sequence shown here is derived from an EMBL/GenBank/DDBJ whole genome shotgun (WGS) entry which is preliminary data.</text>
</comment>
<name>A0A8H2W170_9HELO</name>
<dbReference type="GO" id="GO:0016491">
    <property type="term" value="F:oxidoreductase activity"/>
    <property type="evidence" value="ECO:0007669"/>
    <property type="project" value="InterPro"/>
</dbReference>
<dbReference type="Proteomes" id="UP000624404">
    <property type="component" value="Unassembled WGS sequence"/>
</dbReference>
<dbReference type="CDD" id="cd05188">
    <property type="entry name" value="MDR"/>
    <property type="match status" value="1"/>
</dbReference>
<sequence>MPKAITMQKIEGGKPGQVYYPLNLTNHPTPPLTPTSLLIQIHTAALNHRDLFLRQHLYPSPSFTTPLLADACGIVSQIGSKADEKWLGKRVILTPGRGWRDDPFGPEDVDGYKILGGTSSVPIGTLIEEVVIEQEEVEEAPSHLSDVEAAALPLVGLTAWRALVVKGGEGNIGTGKNILITGIGGGVALSVLLFAVALGSNVFVTSGDVEKIEKAKVLGAKGGVSYKSDGWEKELKGLLKGFGKGKLDLIIDGAGGDIVRRATKLLKLGGTIVQYGMTLSPKMDWSMSANLMNLELKGSTMGSRKEFKEMINFVNERKIKPVISRVVKGIDNLSEIDELFGMMKVGSQFGKLVVVVKGEGEEGEGKEEGEGGKVGSKL</sequence>
<dbReference type="InterPro" id="IPR011032">
    <property type="entry name" value="GroES-like_sf"/>
</dbReference>
<dbReference type="SMART" id="SM00829">
    <property type="entry name" value="PKS_ER"/>
    <property type="match status" value="1"/>
</dbReference>
<dbReference type="InterPro" id="IPR052711">
    <property type="entry name" value="Zinc_ADH-like"/>
</dbReference>
<feature type="domain" description="Enoyl reductase (ER)" evidence="1">
    <location>
        <begin position="13"/>
        <end position="354"/>
    </location>
</feature>
<dbReference type="Gene3D" id="3.40.50.720">
    <property type="entry name" value="NAD(P)-binding Rossmann-like Domain"/>
    <property type="match status" value="1"/>
</dbReference>
<dbReference type="Gene3D" id="3.90.180.10">
    <property type="entry name" value="Medium-chain alcohol dehydrogenases, catalytic domain"/>
    <property type="match status" value="1"/>
</dbReference>
<dbReference type="InterPro" id="IPR020843">
    <property type="entry name" value="ER"/>
</dbReference>
<dbReference type="FunFam" id="3.40.50.720:FF:000481">
    <property type="entry name" value="Alcohol dehydrogenase, variant"/>
    <property type="match status" value="1"/>
</dbReference>
<dbReference type="SUPFAM" id="SSF50129">
    <property type="entry name" value="GroES-like"/>
    <property type="match status" value="1"/>
</dbReference>
<reference evidence="2" key="1">
    <citation type="submission" date="2020-10" db="EMBL/GenBank/DDBJ databases">
        <authorList>
            <person name="Kusch S."/>
        </authorList>
    </citation>
    <scope>NUCLEOTIDE SEQUENCE</scope>
    <source>
        <strain evidence="2">SwB9</strain>
    </source>
</reference>
<dbReference type="InterPro" id="IPR013154">
    <property type="entry name" value="ADH-like_N"/>
</dbReference>
<dbReference type="AlphaFoldDB" id="A0A8H2W170"/>
<accession>A0A8H2W170</accession>